<evidence type="ECO:0000313" key="1">
    <source>
        <dbReference type="EMBL" id="PBK87903.1"/>
    </source>
</evidence>
<organism evidence="1 2">
    <name type="scientific">Armillaria gallica</name>
    <name type="common">Bulbous honey fungus</name>
    <name type="synonym">Armillaria bulbosa</name>
    <dbReference type="NCBI Taxonomy" id="47427"/>
    <lineage>
        <taxon>Eukaryota</taxon>
        <taxon>Fungi</taxon>
        <taxon>Dikarya</taxon>
        <taxon>Basidiomycota</taxon>
        <taxon>Agaricomycotina</taxon>
        <taxon>Agaricomycetes</taxon>
        <taxon>Agaricomycetidae</taxon>
        <taxon>Agaricales</taxon>
        <taxon>Marasmiineae</taxon>
        <taxon>Physalacriaceae</taxon>
        <taxon>Armillaria</taxon>
    </lineage>
</organism>
<proteinExistence type="predicted"/>
<dbReference type="AlphaFoldDB" id="A0A2H3DI23"/>
<dbReference type="EMBL" id="KZ293676">
    <property type="protein sequence ID" value="PBK87903.1"/>
    <property type="molecule type" value="Genomic_DNA"/>
</dbReference>
<keyword evidence="2" id="KW-1185">Reference proteome</keyword>
<sequence length="186" mass="20248">MFNGTAEHGGGPETRIDGVSQIEIWHDSSSYHQLSISRCAAHAYSSYPSIHGRSACLDNTSKSTGPTVVAAKTTKRRDDTFMSEVEIGLGEQSLGGSLCYAQSAYMGPPRRHNHDAHRALAKTTNVKKVDEPYSDLPKGSTLSSNFRSEVGRTTASSHFWADFCGLLHGMPWTNLVPTVLVQTIIH</sequence>
<protein>
    <submittedName>
        <fullName evidence="1">Uncharacterized protein</fullName>
    </submittedName>
</protein>
<evidence type="ECO:0000313" key="2">
    <source>
        <dbReference type="Proteomes" id="UP000217790"/>
    </source>
</evidence>
<name>A0A2H3DI23_ARMGA</name>
<accession>A0A2H3DI23</accession>
<dbReference type="InParanoid" id="A0A2H3DI23"/>
<dbReference type="Proteomes" id="UP000217790">
    <property type="component" value="Unassembled WGS sequence"/>
</dbReference>
<reference evidence="2" key="1">
    <citation type="journal article" date="2017" name="Nat. Ecol. Evol.">
        <title>Genome expansion and lineage-specific genetic innovations in the forest pathogenic fungi Armillaria.</title>
        <authorList>
            <person name="Sipos G."/>
            <person name="Prasanna A.N."/>
            <person name="Walter M.C."/>
            <person name="O'Connor E."/>
            <person name="Balint B."/>
            <person name="Krizsan K."/>
            <person name="Kiss B."/>
            <person name="Hess J."/>
            <person name="Varga T."/>
            <person name="Slot J."/>
            <person name="Riley R."/>
            <person name="Boka B."/>
            <person name="Rigling D."/>
            <person name="Barry K."/>
            <person name="Lee J."/>
            <person name="Mihaltcheva S."/>
            <person name="LaButti K."/>
            <person name="Lipzen A."/>
            <person name="Waldron R."/>
            <person name="Moloney N.M."/>
            <person name="Sperisen C."/>
            <person name="Kredics L."/>
            <person name="Vagvoelgyi C."/>
            <person name="Patrignani A."/>
            <person name="Fitzpatrick D."/>
            <person name="Nagy I."/>
            <person name="Doyle S."/>
            <person name="Anderson J.B."/>
            <person name="Grigoriev I.V."/>
            <person name="Gueldener U."/>
            <person name="Muensterkoetter M."/>
            <person name="Nagy L.G."/>
        </authorList>
    </citation>
    <scope>NUCLEOTIDE SEQUENCE [LARGE SCALE GENOMIC DNA]</scope>
    <source>
        <strain evidence="2">Ar21-2</strain>
    </source>
</reference>
<gene>
    <name evidence="1" type="ORF">ARMGADRAFT_1168358</name>
</gene>